<comment type="similarity">
    <text evidence="2">Belongs to the GtrA family.</text>
</comment>
<dbReference type="PANTHER" id="PTHR38459">
    <property type="entry name" value="PROPHAGE BACTOPRENOL-LINKED GLUCOSE TRANSLOCASE HOMOLOG"/>
    <property type="match status" value="1"/>
</dbReference>
<keyword evidence="9" id="KW-1185">Reference proteome</keyword>
<evidence type="ECO:0000256" key="4">
    <source>
        <dbReference type="ARBA" id="ARBA00022989"/>
    </source>
</evidence>
<dbReference type="AlphaFoldDB" id="A0A9X4H871"/>
<name>A0A9X4H871_9FIRM</name>
<comment type="subcellular location">
    <subcellularLocation>
        <location evidence="1">Membrane</location>
        <topology evidence="1">Multi-pass membrane protein</topology>
    </subcellularLocation>
</comment>
<reference evidence="8" key="1">
    <citation type="submission" date="2022-02" db="EMBL/GenBank/DDBJ databases">
        <authorList>
            <person name="Leng L."/>
        </authorList>
    </citation>
    <scope>NUCLEOTIDE SEQUENCE</scope>
    <source>
        <strain evidence="8">JI</strain>
    </source>
</reference>
<feature type="transmembrane region" description="Helical" evidence="6">
    <location>
        <begin position="12"/>
        <end position="33"/>
    </location>
</feature>
<dbReference type="InterPro" id="IPR051401">
    <property type="entry name" value="GtrA_CellWall_Glycosyl"/>
</dbReference>
<dbReference type="PANTHER" id="PTHR38459:SF1">
    <property type="entry name" value="PROPHAGE BACTOPRENOL-LINKED GLUCOSE TRANSLOCASE HOMOLOG"/>
    <property type="match status" value="1"/>
</dbReference>
<evidence type="ECO:0000256" key="5">
    <source>
        <dbReference type="ARBA" id="ARBA00023136"/>
    </source>
</evidence>
<sequence>MVNEGITQLCKFAAVGCLNTFIDWVVYFTIIKILPNESIFFYAVAKGFSYFCGIVNSFFLNRYWTFKTSPDENDKNRFLKFTLVNALGLGINSTSVYILLNLYISQMVALFLATSIAFSFNFILSKLWVFRKGKMVPKTTGG</sequence>
<organism evidence="8 9">
    <name type="scientific">Pelotomaculum isophthalicicum JI</name>
    <dbReference type="NCBI Taxonomy" id="947010"/>
    <lineage>
        <taxon>Bacteria</taxon>
        <taxon>Bacillati</taxon>
        <taxon>Bacillota</taxon>
        <taxon>Clostridia</taxon>
        <taxon>Eubacteriales</taxon>
        <taxon>Desulfotomaculaceae</taxon>
        <taxon>Pelotomaculum</taxon>
    </lineage>
</organism>
<keyword evidence="5 6" id="KW-0472">Membrane</keyword>
<feature type="domain" description="GtrA/DPMS transmembrane" evidence="7">
    <location>
        <begin position="11"/>
        <end position="130"/>
    </location>
</feature>
<evidence type="ECO:0000256" key="3">
    <source>
        <dbReference type="ARBA" id="ARBA00022692"/>
    </source>
</evidence>
<accession>A0A9X4H871</accession>
<evidence type="ECO:0000256" key="2">
    <source>
        <dbReference type="ARBA" id="ARBA00009399"/>
    </source>
</evidence>
<dbReference type="GO" id="GO:0005886">
    <property type="term" value="C:plasma membrane"/>
    <property type="evidence" value="ECO:0007669"/>
    <property type="project" value="TreeGrafter"/>
</dbReference>
<evidence type="ECO:0000259" key="7">
    <source>
        <dbReference type="Pfam" id="PF04138"/>
    </source>
</evidence>
<feature type="transmembrane region" description="Helical" evidence="6">
    <location>
        <begin position="81"/>
        <end position="104"/>
    </location>
</feature>
<evidence type="ECO:0000256" key="6">
    <source>
        <dbReference type="SAM" id="Phobius"/>
    </source>
</evidence>
<dbReference type="EMBL" id="JAKOAV010000016">
    <property type="protein sequence ID" value="MDF9408599.1"/>
    <property type="molecule type" value="Genomic_DNA"/>
</dbReference>
<protein>
    <submittedName>
        <fullName evidence="8">GtrA family protein</fullName>
    </submittedName>
</protein>
<keyword evidence="4 6" id="KW-1133">Transmembrane helix</keyword>
<feature type="transmembrane region" description="Helical" evidence="6">
    <location>
        <begin position="39"/>
        <end position="60"/>
    </location>
</feature>
<dbReference type="Proteomes" id="UP001154312">
    <property type="component" value="Unassembled WGS sequence"/>
</dbReference>
<proteinExistence type="inferred from homology"/>
<evidence type="ECO:0000256" key="1">
    <source>
        <dbReference type="ARBA" id="ARBA00004141"/>
    </source>
</evidence>
<dbReference type="GO" id="GO:0000271">
    <property type="term" value="P:polysaccharide biosynthetic process"/>
    <property type="evidence" value="ECO:0007669"/>
    <property type="project" value="InterPro"/>
</dbReference>
<gene>
    <name evidence="8" type="ORF">L7E55_09565</name>
</gene>
<dbReference type="Pfam" id="PF04138">
    <property type="entry name" value="GtrA_DPMS_TM"/>
    <property type="match status" value="1"/>
</dbReference>
<keyword evidence="3 6" id="KW-0812">Transmembrane</keyword>
<comment type="caution">
    <text evidence="8">The sequence shown here is derived from an EMBL/GenBank/DDBJ whole genome shotgun (WGS) entry which is preliminary data.</text>
</comment>
<dbReference type="RefSeq" id="WP_277443935.1">
    <property type="nucleotide sequence ID" value="NZ_JAKOAV010000016.1"/>
</dbReference>
<dbReference type="InterPro" id="IPR007267">
    <property type="entry name" value="GtrA_DPMS_TM"/>
</dbReference>
<evidence type="ECO:0000313" key="8">
    <source>
        <dbReference type="EMBL" id="MDF9408599.1"/>
    </source>
</evidence>
<evidence type="ECO:0000313" key="9">
    <source>
        <dbReference type="Proteomes" id="UP001154312"/>
    </source>
</evidence>
<feature type="transmembrane region" description="Helical" evidence="6">
    <location>
        <begin position="110"/>
        <end position="129"/>
    </location>
</feature>